<organism evidence="3 4">
    <name type="scientific">Roseobacter ponti</name>
    <dbReference type="NCBI Taxonomy" id="1891787"/>
    <lineage>
        <taxon>Bacteria</taxon>
        <taxon>Pseudomonadati</taxon>
        <taxon>Pseudomonadota</taxon>
        <taxon>Alphaproteobacteria</taxon>
        <taxon>Rhodobacterales</taxon>
        <taxon>Roseobacteraceae</taxon>
        <taxon>Roseobacter</taxon>
    </lineage>
</organism>
<feature type="signal peptide" evidence="1">
    <location>
        <begin position="1"/>
        <end position="24"/>
    </location>
</feature>
<dbReference type="InterPro" id="IPR036366">
    <property type="entry name" value="PGBDSf"/>
</dbReference>
<dbReference type="Gene3D" id="1.10.101.10">
    <property type="entry name" value="PGBD-like superfamily/PGBD"/>
    <property type="match status" value="1"/>
</dbReference>
<sequence>MKQSNRISAALAAAMMLTTTTAMADSNLGAFAVGAAVGAIVNQQVNNNKKKRTTTTQRTYSNNSYQRQQNREVQSALNAFGFPAGTVDGSLGSRSRGAISTYQAYMGYPATGYLEEYQRVNLVSSHQRMQAGGGNAYPQVVASEGTRGLLKAFADPNYANRYGGAQTGNSVTASGQVQTFNQNETYAAAAQPAPLAPLSLSGAQSSASMVSHCKIVNSQTQANGVILASNVTNPDQALGEQFCEARADAIRQSDALRASVDQSDAQLRAGCSQIADAMAPAIAQISGAGAASVAVTAQQTANTLFNGDMATATGYGQICLGLGYREDDAKMALGAATVMLAAGRAPYSEFVGHHVRWGFGTDAPRGGSTGWYETALTAMENGAEPAVLPGQTKSRNAIIRASLISSGVAAPVKAFSASGGGLPTLNLGDN</sequence>
<dbReference type="KEGG" id="rpon:G3256_16890"/>
<evidence type="ECO:0000256" key="1">
    <source>
        <dbReference type="SAM" id="SignalP"/>
    </source>
</evidence>
<dbReference type="InterPro" id="IPR036365">
    <property type="entry name" value="PGBD-like_sf"/>
</dbReference>
<dbReference type="SUPFAM" id="SSF47090">
    <property type="entry name" value="PGBD-like"/>
    <property type="match status" value="1"/>
</dbReference>
<name>A0A858SWB8_9RHOB</name>
<feature type="chain" id="PRO_5033001781" evidence="1">
    <location>
        <begin position="25"/>
        <end position="430"/>
    </location>
</feature>
<gene>
    <name evidence="3" type="ORF">G3256_16890</name>
</gene>
<dbReference type="EMBL" id="CP048788">
    <property type="protein sequence ID" value="QJF53279.1"/>
    <property type="molecule type" value="Genomic_DNA"/>
</dbReference>
<dbReference type="AlphaFoldDB" id="A0A858SWB8"/>
<keyword evidence="1" id="KW-0732">Signal</keyword>
<evidence type="ECO:0000259" key="2">
    <source>
        <dbReference type="Pfam" id="PF01471"/>
    </source>
</evidence>
<keyword evidence="4" id="KW-1185">Reference proteome</keyword>
<dbReference type="Proteomes" id="UP000503308">
    <property type="component" value="Chromosome"/>
</dbReference>
<protein>
    <submittedName>
        <fullName evidence="3">Peptidoglycan-binding protein</fullName>
    </submittedName>
</protein>
<dbReference type="InterPro" id="IPR002477">
    <property type="entry name" value="Peptidoglycan-bd-like"/>
</dbReference>
<reference evidence="3 4" key="1">
    <citation type="submission" date="2020-02" db="EMBL/GenBank/DDBJ databases">
        <title>Genome sequence of Roseobacter ponti.</title>
        <authorList>
            <person name="Hollensteiner J."/>
            <person name="Schneider D."/>
            <person name="Poehlein A."/>
            <person name="Daniel R."/>
        </authorList>
    </citation>
    <scope>NUCLEOTIDE SEQUENCE [LARGE SCALE GENOMIC DNA]</scope>
    <source>
        <strain evidence="3 4">DSM 106830</strain>
    </source>
</reference>
<proteinExistence type="predicted"/>
<feature type="domain" description="Peptidoglycan binding-like" evidence="2">
    <location>
        <begin position="69"/>
        <end position="114"/>
    </location>
</feature>
<dbReference type="Pfam" id="PF01471">
    <property type="entry name" value="PG_binding_1"/>
    <property type="match status" value="1"/>
</dbReference>
<accession>A0A858SWB8</accession>
<evidence type="ECO:0000313" key="3">
    <source>
        <dbReference type="EMBL" id="QJF53279.1"/>
    </source>
</evidence>
<evidence type="ECO:0000313" key="4">
    <source>
        <dbReference type="Proteomes" id="UP000503308"/>
    </source>
</evidence>